<dbReference type="EMBL" id="BGPR01052552">
    <property type="protein sequence ID" value="GBO29385.1"/>
    <property type="molecule type" value="Genomic_DNA"/>
</dbReference>
<accession>A0A4Y2VWW9</accession>
<organism evidence="1 2">
    <name type="scientific">Araneus ventricosus</name>
    <name type="common">Orbweaver spider</name>
    <name type="synonym">Epeira ventricosa</name>
    <dbReference type="NCBI Taxonomy" id="182803"/>
    <lineage>
        <taxon>Eukaryota</taxon>
        <taxon>Metazoa</taxon>
        <taxon>Ecdysozoa</taxon>
        <taxon>Arthropoda</taxon>
        <taxon>Chelicerata</taxon>
        <taxon>Arachnida</taxon>
        <taxon>Araneae</taxon>
        <taxon>Araneomorphae</taxon>
        <taxon>Entelegynae</taxon>
        <taxon>Araneoidea</taxon>
        <taxon>Araneidae</taxon>
        <taxon>Araneus</taxon>
    </lineage>
</organism>
<protein>
    <submittedName>
        <fullName evidence="1">Uncharacterized protein</fullName>
    </submittedName>
</protein>
<keyword evidence="2" id="KW-1185">Reference proteome</keyword>
<dbReference type="AlphaFoldDB" id="A0A4Y2VWW9"/>
<evidence type="ECO:0000313" key="1">
    <source>
        <dbReference type="EMBL" id="GBO29385.1"/>
    </source>
</evidence>
<evidence type="ECO:0000313" key="2">
    <source>
        <dbReference type="Proteomes" id="UP000499080"/>
    </source>
</evidence>
<dbReference type="PANTHER" id="PTHR36159:SF1">
    <property type="entry name" value="RETROVIRUS-RELATED POL POLYPROTEIN FROM TRANSPOSON 412-LIKE PROTEIN"/>
    <property type="match status" value="1"/>
</dbReference>
<proteinExistence type="predicted"/>
<sequence>MVYTDEQNKDYKVIAEDLSLWIPYVRFKNSAAAKFNELRLSDKNVEINWNQHSIVKSNIFMKNSSGPYTIKATSDEALSLYVISQYTDRCENAKQNNMFFDNLDMIECYLMINNIKVPTVSYIMDFEKGDYNRLYSSLLESGLNTIMSETGCMVNYSNFVKLYPIICFNLAHHQNYTHTNNLMIEFNWSLRSNPNKNYVFYFILQERKKCYLNIKNQDITMIKTLKLYVASN</sequence>
<name>A0A4Y2VWW9_ARAVE</name>
<gene>
    <name evidence="1" type="ORF">AVEN_218020_1</name>
</gene>
<reference evidence="1 2" key="1">
    <citation type="journal article" date="2019" name="Sci. Rep.">
        <title>Orb-weaving spider Araneus ventricosus genome elucidates the spidroin gene catalogue.</title>
        <authorList>
            <person name="Kono N."/>
            <person name="Nakamura H."/>
            <person name="Ohtoshi R."/>
            <person name="Moran D.A.P."/>
            <person name="Shinohara A."/>
            <person name="Yoshida Y."/>
            <person name="Fujiwara M."/>
            <person name="Mori M."/>
            <person name="Tomita M."/>
            <person name="Arakawa K."/>
        </authorList>
    </citation>
    <scope>NUCLEOTIDE SEQUENCE [LARGE SCALE GENOMIC DNA]</scope>
</reference>
<dbReference type="OrthoDB" id="6423136at2759"/>
<comment type="caution">
    <text evidence="1">The sequence shown here is derived from an EMBL/GenBank/DDBJ whole genome shotgun (WGS) entry which is preliminary data.</text>
</comment>
<dbReference type="PANTHER" id="PTHR36159">
    <property type="entry name" value="PROTEIN CBG23766"/>
    <property type="match status" value="1"/>
</dbReference>
<dbReference type="Proteomes" id="UP000499080">
    <property type="component" value="Unassembled WGS sequence"/>
</dbReference>